<gene>
    <name evidence="2" type="ORF">F2Z09_04290</name>
    <name evidence="1" type="ORF">F2Z22_05855</name>
</gene>
<evidence type="ECO:0000313" key="2">
    <source>
        <dbReference type="EMBL" id="KAA5259169.1"/>
    </source>
</evidence>
<accession>A0A7J4YR38</accession>
<dbReference type="AlphaFoldDB" id="A0A7J4YR38"/>
<evidence type="ECO:0000313" key="1">
    <source>
        <dbReference type="EMBL" id="KAA5231388.1"/>
    </source>
</evidence>
<keyword evidence="4" id="KW-1185">Reference proteome</keyword>
<evidence type="ECO:0000313" key="4">
    <source>
        <dbReference type="Proteomes" id="UP000440198"/>
    </source>
</evidence>
<protein>
    <submittedName>
        <fullName evidence="1">Uncharacterized protein</fullName>
    </submittedName>
</protein>
<dbReference type="EMBL" id="VWAG01000005">
    <property type="protein sequence ID" value="KAA5259169.1"/>
    <property type="molecule type" value="Genomic_DNA"/>
</dbReference>
<evidence type="ECO:0000313" key="3">
    <source>
        <dbReference type="Proteomes" id="UP000421791"/>
    </source>
</evidence>
<name>A0A7J4YR38_9BACE</name>
<dbReference type="Proteomes" id="UP000421791">
    <property type="component" value="Unassembled WGS sequence"/>
</dbReference>
<dbReference type="EMBL" id="VWAK01000006">
    <property type="protein sequence ID" value="KAA5231388.1"/>
    <property type="molecule type" value="Genomic_DNA"/>
</dbReference>
<sequence length="89" mass="10536">MKSKQVLSVEQMKHLQEIGLELRNTSMLLWYKQMLGKIPISDWELSVWRESLFSEDHVYPAYTLQDILDKLPCFIGNKFNLSKIAYIMI</sequence>
<dbReference type="Proteomes" id="UP000440198">
    <property type="component" value="Unassembled WGS sequence"/>
</dbReference>
<comment type="caution">
    <text evidence="1">The sequence shown here is derived from an EMBL/GenBank/DDBJ whole genome shotgun (WGS) entry which is preliminary data.</text>
</comment>
<reference evidence="3 4" key="1">
    <citation type="journal article" date="2019" name="Nat. Med.">
        <title>A library of human gut bacterial isolates paired with longitudinal multiomics data enables mechanistic microbiome research.</title>
        <authorList>
            <person name="Poyet M."/>
            <person name="Groussin M."/>
            <person name="Gibbons S.M."/>
            <person name="Avila-Pacheco J."/>
            <person name="Jiang X."/>
            <person name="Kearney S.M."/>
            <person name="Perrotta A.R."/>
            <person name="Berdy B."/>
            <person name="Zhao S."/>
            <person name="Lieberman T.D."/>
            <person name="Swanson P.K."/>
            <person name="Smith M."/>
            <person name="Roesemann S."/>
            <person name="Alexander J.E."/>
            <person name="Rich S.A."/>
            <person name="Livny J."/>
            <person name="Vlamakis H."/>
            <person name="Clish C."/>
            <person name="Bullock K."/>
            <person name="Deik A."/>
            <person name="Scott J."/>
            <person name="Pierce K.A."/>
            <person name="Xavier R.J."/>
            <person name="Alm E.J."/>
        </authorList>
    </citation>
    <scope>NUCLEOTIDE SEQUENCE [LARGE SCALE GENOMIC DNA]</scope>
    <source>
        <strain evidence="2 4">BIOML-A2</strain>
        <strain evidence="1 3">BIOML-A6</strain>
    </source>
</reference>
<organism evidence="1 3">
    <name type="scientific">Bacteroides finegoldii</name>
    <dbReference type="NCBI Taxonomy" id="338188"/>
    <lineage>
        <taxon>Bacteria</taxon>
        <taxon>Pseudomonadati</taxon>
        <taxon>Bacteroidota</taxon>
        <taxon>Bacteroidia</taxon>
        <taxon>Bacteroidales</taxon>
        <taxon>Bacteroidaceae</taxon>
        <taxon>Bacteroides</taxon>
    </lineage>
</organism>
<dbReference type="RefSeq" id="WP_149923524.1">
    <property type="nucleotide sequence ID" value="NZ_VWAF01000001.1"/>
</dbReference>
<proteinExistence type="predicted"/>